<dbReference type="PANTHER" id="PTHR35268:SF1">
    <property type="entry name" value="UBIQUINOL-CYTOCHROME-C REDUCTASE COMPLEX ASSEMBLY FACTOR 4"/>
    <property type="match status" value="1"/>
</dbReference>
<feature type="region of interest" description="Disordered" evidence="1">
    <location>
        <begin position="114"/>
        <end position="135"/>
    </location>
</feature>
<sequence>MSLIRAFRRLGLSNRSWVRMYSNGEEINNTPIKFTTSGAAKWRAENTRKGPDNKRLWFEPHVILASLSVFMVYFCYLREENDLDKELQRTLYSRIEGLEEHQLKVSLEYGEGRGEDTSKLRQRLDELQQQQQETE</sequence>
<protein>
    <submittedName>
        <fullName evidence="3">Uncharacterized protein LOC108569340</fullName>
    </submittedName>
</protein>
<dbReference type="Proteomes" id="UP000695000">
    <property type="component" value="Unplaced"/>
</dbReference>
<reference evidence="3" key="1">
    <citation type="submission" date="2025-08" db="UniProtKB">
        <authorList>
            <consortium name="RefSeq"/>
        </authorList>
    </citation>
    <scope>IDENTIFICATION</scope>
    <source>
        <tissue evidence="3">Whole Larva</tissue>
    </source>
</reference>
<organism evidence="2 3">
    <name type="scientific">Nicrophorus vespilloides</name>
    <name type="common">Boreal carrion beetle</name>
    <dbReference type="NCBI Taxonomy" id="110193"/>
    <lineage>
        <taxon>Eukaryota</taxon>
        <taxon>Metazoa</taxon>
        <taxon>Ecdysozoa</taxon>
        <taxon>Arthropoda</taxon>
        <taxon>Hexapoda</taxon>
        <taxon>Insecta</taxon>
        <taxon>Pterygota</taxon>
        <taxon>Neoptera</taxon>
        <taxon>Endopterygota</taxon>
        <taxon>Coleoptera</taxon>
        <taxon>Polyphaga</taxon>
        <taxon>Staphyliniformia</taxon>
        <taxon>Silphidae</taxon>
        <taxon>Nicrophorinae</taxon>
        <taxon>Nicrophorus</taxon>
    </lineage>
</organism>
<evidence type="ECO:0000313" key="3">
    <source>
        <dbReference type="RefSeq" id="XP_017786341.1"/>
    </source>
</evidence>
<proteinExistence type="predicted"/>
<dbReference type="Pfam" id="PF15013">
    <property type="entry name" value="CCSMST1"/>
    <property type="match status" value="1"/>
</dbReference>
<evidence type="ECO:0000313" key="2">
    <source>
        <dbReference type="Proteomes" id="UP000695000"/>
    </source>
</evidence>
<keyword evidence="2" id="KW-1185">Reference proteome</keyword>
<dbReference type="InterPro" id="IPR029160">
    <property type="entry name" value="UQCC4"/>
</dbReference>
<feature type="compositionally biased region" description="Basic and acidic residues" evidence="1">
    <location>
        <begin position="114"/>
        <end position="126"/>
    </location>
</feature>
<name>A0ABM1NHP1_NICVS</name>
<accession>A0ABM1NHP1</accession>
<gene>
    <name evidence="3" type="primary">LOC108569340</name>
</gene>
<dbReference type="RefSeq" id="XP_017786341.1">
    <property type="nucleotide sequence ID" value="XM_017930852.1"/>
</dbReference>
<evidence type="ECO:0000256" key="1">
    <source>
        <dbReference type="SAM" id="MobiDB-lite"/>
    </source>
</evidence>
<dbReference type="GeneID" id="108569340"/>
<dbReference type="PANTHER" id="PTHR35268">
    <property type="entry name" value="PROTEIN CCSMST1"/>
    <property type="match status" value="1"/>
</dbReference>